<proteinExistence type="predicted"/>
<evidence type="ECO:0000313" key="1">
    <source>
        <dbReference type="EMBL" id="KAI4866302.1"/>
    </source>
</evidence>
<comment type="caution">
    <text evidence="1">The sequence shown here is derived from an EMBL/GenBank/DDBJ whole genome shotgun (WGS) entry which is preliminary data.</text>
</comment>
<accession>A0ACB9Z3K9</accession>
<reference evidence="1 2" key="1">
    <citation type="journal article" date="2022" name="New Phytol.">
        <title>Ecological generalism drives hyperdiversity of secondary metabolite gene clusters in xylarialean endophytes.</title>
        <authorList>
            <person name="Franco M.E.E."/>
            <person name="Wisecaver J.H."/>
            <person name="Arnold A.E."/>
            <person name="Ju Y.M."/>
            <person name="Slot J.C."/>
            <person name="Ahrendt S."/>
            <person name="Moore L.P."/>
            <person name="Eastman K.E."/>
            <person name="Scott K."/>
            <person name="Konkel Z."/>
            <person name="Mondo S.J."/>
            <person name="Kuo A."/>
            <person name="Hayes R.D."/>
            <person name="Haridas S."/>
            <person name="Andreopoulos B."/>
            <person name="Riley R."/>
            <person name="LaButti K."/>
            <person name="Pangilinan J."/>
            <person name="Lipzen A."/>
            <person name="Amirebrahimi M."/>
            <person name="Yan J."/>
            <person name="Adam C."/>
            <person name="Keymanesh K."/>
            <person name="Ng V."/>
            <person name="Louie K."/>
            <person name="Northen T."/>
            <person name="Drula E."/>
            <person name="Henrissat B."/>
            <person name="Hsieh H.M."/>
            <person name="Youens-Clark K."/>
            <person name="Lutzoni F."/>
            <person name="Miadlikowska J."/>
            <person name="Eastwood D.C."/>
            <person name="Hamelin R.C."/>
            <person name="Grigoriev I.V."/>
            <person name="U'Ren J.M."/>
        </authorList>
    </citation>
    <scope>NUCLEOTIDE SEQUENCE [LARGE SCALE GENOMIC DNA]</scope>
    <source>
        <strain evidence="1 2">CBS 119005</strain>
    </source>
</reference>
<organism evidence="1 2">
    <name type="scientific">Hypoxylon rubiginosum</name>
    <dbReference type="NCBI Taxonomy" id="110542"/>
    <lineage>
        <taxon>Eukaryota</taxon>
        <taxon>Fungi</taxon>
        <taxon>Dikarya</taxon>
        <taxon>Ascomycota</taxon>
        <taxon>Pezizomycotina</taxon>
        <taxon>Sordariomycetes</taxon>
        <taxon>Xylariomycetidae</taxon>
        <taxon>Xylariales</taxon>
        <taxon>Hypoxylaceae</taxon>
        <taxon>Hypoxylon</taxon>
    </lineage>
</organism>
<gene>
    <name evidence="1" type="ORF">F4820DRAFT_259723</name>
</gene>
<sequence length="262" mass="28953">MGENEDDGVVQSYQAEPGSQLTGFYAKIMPSFGYFQYFSARSQVVGNLQQYPLSESPSVPHDIPITPSILTSAQEILSYRQGFAFTAANLSNLKRVRVSNKRAKIGLVRRLRLGAVFGATKAFLEPYISGMICLQYRESRYEKLSGILWGCNHEWDHVRIFHTPKLTDRASTLLVDSGTYSPPSWMVIQKVFAQGGLDDGCTTPLSSIEVTFKEMTSEVSGVTMIYEDGSSSTLGVRGEPRIIYLASGEKPAQVEIVAARDN</sequence>
<protein>
    <submittedName>
        <fullName evidence="1">Uncharacterized protein</fullName>
    </submittedName>
</protein>
<dbReference type="Proteomes" id="UP001497700">
    <property type="component" value="Unassembled WGS sequence"/>
</dbReference>
<keyword evidence="2" id="KW-1185">Reference proteome</keyword>
<name>A0ACB9Z3K9_9PEZI</name>
<evidence type="ECO:0000313" key="2">
    <source>
        <dbReference type="Proteomes" id="UP001497700"/>
    </source>
</evidence>
<dbReference type="EMBL" id="MU393460">
    <property type="protein sequence ID" value="KAI4866302.1"/>
    <property type="molecule type" value="Genomic_DNA"/>
</dbReference>